<dbReference type="PROSITE" id="PS00831">
    <property type="entry name" value="RIBOSOMAL_L27"/>
    <property type="match status" value="1"/>
</dbReference>
<dbReference type="Gene3D" id="2.40.50.100">
    <property type="match status" value="1"/>
</dbReference>
<dbReference type="Proteomes" id="UP001633002">
    <property type="component" value="Unassembled WGS sequence"/>
</dbReference>
<dbReference type="SUPFAM" id="SSF110324">
    <property type="entry name" value="Ribosomal L27 protein-like"/>
    <property type="match status" value="1"/>
</dbReference>
<dbReference type="AlphaFoldDB" id="A0ABD3GJ25"/>
<dbReference type="InterPro" id="IPR001684">
    <property type="entry name" value="Ribosomal_bL27"/>
</dbReference>
<accession>A0ABD3GJ25</accession>
<proteinExistence type="inferred from homology"/>
<sequence>MARVAAESTIGGLVRRLANPEAFSTLRISNPSSSDVVGSEASSLSLLLRRWATKKAGGSTQNGRDSLPKNLGVKKYGGQRVIPGNIIVRQRGTRFHPGNFVGLGRDHTLFALATGQVRFERNRFTGRKWVHVDPEGGVPIHPVYQNTTTTTENATLENLAG</sequence>
<dbReference type="PANTHER" id="PTHR15893">
    <property type="entry name" value="RIBOSOMAL PROTEIN L27"/>
    <property type="match status" value="1"/>
</dbReference>
<keyword evidence="2" id="KW-1185">Reference proteome</keyword>
<evidence type="ECO:0008006" key="3">
    <source>
        <dbReference type="Google" id="ProtNLM"/>
    </source>
</evidence>
<evidence type="ECO:0000313" key="2">
    <source>
        <dbReference type="Proteomes" id="UP001633002"/>
    </source>
</evidence>
<comment type="caution">
    <text evidence="1">The sequence shown here is derived from an EMBL/GenBank/DDBJ whole genome shotgun (WGS) entry which is preliminary data.</text>
</comment>
<evidence type="ECO:0000313" key="1">
    <source>
        <dbReference type="EMBL" id="KAL3679198.1"/>
    </source>
</evidence>
<protein>
    <recommendedName>
        <fullName evidence="3">Ribosomal protein L27</fullName>
    </recommendedName>
</protein>
<dbReference type="HAMAP" id="MF_00539">
    <property type="entry name" value="Ribosomal_bL27"/>
    <property type="match status" value="1"/>
</dbReference>
<dbReference type="Pfam" id="PF01016">
    <property type="entry name" value="Ribosomal_L27"/>
    <property type="match status" value="1"/>
</dbReference>
<gene>
    <name evidence="1" type="ORF">R1sor_022154</name>
</gene>
<dbReference type="PANTHER" id="PTHR15893:SF16">
    <property type="entry name" value="50S RIBOSOMAL PROTEIN L27"/>
    <property type="match status" value="1"/>
</dbReference>
<dbReference type="PRINTS" id="PR00063">
    <property type="entry name" value="RIBOSOMALL27"/>
</dbReference>
<dbReference type="NCBIfam" id="TIGR00062">
    <property type="entry name" value="L27"/>
    <property type="match status" value="1"/>
</dbReference>
<dbReference type="EMBL" id="JBJQOH010000007">
    <property type="protein sequence ID" value="KAL3679198.1"/>
    <property type="molecule type" value="Genomic_DNA"/>
</dbReference>
<dbReference type="InterPro" id="IPR018261">
    <property type="entry name" value="Ribosomal_bL27_CS"/>
</dbReference>
<dbReference type="FunFam" id="2.40.50.100:FF:000038">
    <property type="entry name" value="50S ribosomal protein L27"/>
    <property type="match status" value="1"/>
</dbReference>
<organism evidence="1 2">
    <name type="scientific">Riccia sorocarpa</name>
    <dbReference type="NCBI Taxonomy" id="122646"/>
    <lineage>
        <taxon>Eukaryota</taxon>
        <taxon>Viridiplantae</taxon>
        <taxon>Streptophyta</taxon>
        <taxon>Embryophyta</taxon>
        <taxon>Marchantiophyta</taxon>
        <taxon>Marchantiopsida</taxon>
        <taxon>Marchantiidae</taxon>
        <taxon>Marchantiales</taxon>
        <taxon>Ricciaceae</taxon>
        <taxon>Riccia</taxon>
    </lineage>
</organism>
<reference evidence="1 2" key="1">
    <citation type="submission" date="2024-09" db="EMBL/GenBank/DDBJ databases">
        <title>Chromosome-scale assembly of Riccia sorocarpa.</title>
        <authorList>
            <person name="Paukszto L."/>
        </authorList>
    </citation>
    <scope>NUCLEOTIDE SEQUENCE [LARGE SCALE GENOMIC DNA]</scope>
    <source>
        <strain evidence="1">LP-2024</strain>
        <tissue evidence="1">Aerial parts of the thallus</tissue>
    </source>
</reference>
<name>A0ABD3GJ25_9MARC</name>